<dbReference type="Pfam" id="PF02541">
    <property type="entry name" value="Ppx-GppA"/>
    <property type="match status" value="1"/>
</dbReference>
<dbReference type="AlphaFoldDB" id="A0A1X3RVU0"/>
<name>A0A1X3RVU0_9GAMM</name>
<proteinExistence type="predicted"/>
<organism evidence="3 4">
    <name type="scientific">Lonsdalea iberica</name>
    <dbReference type="NCBI Taxonomy" id="1082703"/>
    <lineage>
        <taxon>Bacteria</taxon>
        <taxon>Pseudomonadati</taxon>
        <taxon>Pseudomonadota</taxon>
        <taxon>Gammaproteobacteria</taxon>
        <taxon>Enterobacterales</taxon>
        <taxon>Pectobacteriaceae</taxon>
        <taxon>Lonsdalea</taxon>
    </lineage>
</organism>
<dbReference type="PANTHER" id="PTHR30005:SF0">
    <property type="entry name" value="RETROGRADE REGULATION PROTEIN 2"/>
    <property type="match status" value="1"/>
</dbReference>
<dbReference type="InterPro" id="IPR050273">
    <property type="entry name" value="GppA/Ppx_hydrolase"/>
</dbReference>
<dbReference type="InterPro" id="IPR003695">
    <property type="entry name" value="Ppx_GppA_N"/>
</dbReference>
<dbReference type="Gene3D" id="3.30.420.40">
    <property type="match status" value="1"/>
</dbReference>
<dbReference type="InterPro" id="IPR043129">
    <property type="entry name" value="ATPase_NBD"/>
</dbReference>
<sequence length="338" mass="36575">MIKATRSLLALAGFFLSIGYVQASDCIETRAGFDIGSGTTKAMVAEVDVCHGVLGNVLYQHEQPVGYNADLARSLNGELSPAIANEGLATLQSLLHEVNQWHPTRISGVATEVFRSASNGEQVIADYERNTGLSIKVLSQEQEALLGFMSAKATLNQPALSNSDILVWDIGGGSMQMTSFEPINGHLKPVVYLGKLAAVSLKDMVIDVFQNKDLRAVSSPNPIGDQLPMILRFVRFYATTHVRPEIRLAAARKLVIGIGGVHSYSISGQLGTGRNSYRLEELKNIIGKKSHMDDSQLQGKYKATDVTNLLLVEGFMEALDIAEVHVVKASLIQGVLLQ</sequence>
<dbReference type="PANTHER" id="PTHR30005">
    <property type="entry name" value="EXOPOLYPHOSPHATASE"/>
    <property type="match status" value="1"/>
</dbReference>
<keyword evidence="1" id="KW-0732">Signal</keyword>
<reference evidence="3 4" key="1">
    <citation type="submission" date="2016-02" db="EMBL/GenBank/DDBJ databases">
        <title>Species-wide whole genome sequencing reveals diversity, host range in Lonsdalea quercina.</title>
        <authorList>
            <person name="Li Y."/>
        </authorList>
    </citation>
    <scope>NUCLEOTIDE SEQUENCE [LARGE SCALE GENOMIC DNA]</scope>
    <source>
        <strain evidence="3 4">LMG 26264</strain>
    </source>
</reference>
<evidence type="ECO:0000313" key="4">
    <source>
        <dbReference type="Proteomes" id="UP000194020"/>
    </source>
</evidence>
<dbReference type="OrthoDB" id="6430150at2"/>
<gene>
    <name evidence="3" type="ORF">AU511_08395</name>
</gene>
<feature type="signal peptide" evidence="1">
    <location>
        <begin position="1"/>
        <end position="23"/>
    </location>
</feature>
<dbReference type="Proteomes" id="UP000194020">
    <property type="component" value="Unassembled WGS sequence"/>
</dbReference>
<evidence type="ECO:0000256" key="1">
    <source>
        <dbReference type="SAM" id="SignalP"/>
    </source>
</evidence>
<dbReference type="SUPFAM" id="SSF53067">
    <property type="entry name" value="Actin-like ATPase domain"/>
    <property type="match status" value="1"/>
</dbReference>
<feature type="domain" description="Ppx/GppA phosphatase N-terminal" evidence="2">
    <location>
        <begin position="75"/>
        <end position="179"/>
    </location>
</feature>
<dbReference type="RefSeq" id="WP_094109381.1">
    <property type="nucleotide sequence ID" value="NZ_LUTP01000016.1"/>
</dbReference>
<dbReference type="EMBL" id="LUTP01000016">
    <property type="protein sequence ID" value="OSN06081.1"/>
    <property type="molecule type" value="Genomic_DNA"/>
</dbReference>
<evidence type="ECO:0000313" key="3">
    <source>
        <dbReference type="EMBL" id="OSN06081.1"/>
    </source>
</evidence>
<feature type="chain" id="PRO_5012552746" evidence="1">
    <location>
        <begin position="24"/>
        <end position="338"/>
    </location>
</feature>
<dbReference type="GO" id="GO:0006357">
    <property type="term" value="P:regulation of transcription by RNA polymerase II"/>
    <property type="evidence" value="ECO:0007669"/>
    <property type="project" value="TreeGrafter"/>
</dbReference>
<dbReference type="Gene3D" id="3.30.420.150">
    <property type="entry name" value="Exopolyphosphatase. Domain 2"/>
    <property type="match status" value="1"/>
</dbReference>
<protein>
    <submittedName>
        <fullName evidence="3">Phosphatase</fullName>
    </submittedName>
</protein>
<comment type="caution">
    <text evidence="3">The sequence shown here is derived from an EMBL/GenBank/DDBJ whole genome shotgun (WGS) entry which is preliminary data.</text>
</comment>
<accession>A0A1X3RVU0</accession>
<evidence type="ECO:0000259" key="2">
    <source>
        <dbReference type="Pfam" id="PF02541"/>
    </source>
</evidence>